<feature type="domain" description="DUF58" evidence="1">
    <location>
        <begin position="51"/>
        <end position="266"/>
    </location>
</feature>
<dbReference type="EMBL" id="JACBAZ010000002">
    <property type="protein sequence ID" value="NWK55134.1"/>
    <property type="molecule type" value="Genomic_DNA"/>
</dbReference>
<dbReference type="SUPFAM" id="SSF53300">
    <property type="entry name" value="vWA-like"/>
    <property type="match status" value="1"/>
</dbReference>
<organism evidence="2 3">
    <name type="scientific">Oceaniferula marina</name>
    <dbReference type="NCBI Taxonomy" id="2748318"/>
    <lineage>
        <taxon>Bacteria</taxon>
        <taxon>Pseudomonadati</taxon>
        <taxon>Verrucomicrobiota</taxon>
        <taxon>Verrucomicrobiia</taxon>
        <taxon>Verrucomicrobiales</taxon>
        <taxon>Verrucomicrobiaceae</taxon>
        <taxon>Oceaniferula</taxon>
    </lineage>
</organism>
<dbReference type="InterPro" id="IPR002881">
    <property type="entry name" value="DUF58"/>
</dbReference>
<evidence type="ECO:0000313" key="2">
    <source>
        <dbReference type="EMBL" id="NWK55134.1"/>
    </source>
</evidence>
<dbReference type="PANTHER" id="PTHR33608:SF12">
    <property type="entry name" value="DUF58 DOMAIN-CONTAINING PROTEIN"/>
    <property type="match status" value="1"/>
</dbReference>
<comment type="caution">
    <text evidence="2">The sequence shown here is derived from an EMBL/GenBank/DDBJ whole genome shotgun (WGS) entry which is preliminary data.</text>
</comment>
<name>A0A851GLX7_9BACT</name>
<dbReference type="AlphaFoldDB" id="A0A851GLX7"/>
<evidence type="ECO:0000313" key="3">
    <source>
        <dbReference type="Proteomes" id="UP000557872"/>
    </source>
</evidence>
<protein>
    <submittedName>
        <fullName evidence="2">DUF58 domain-containing protein</fullName>
    </submittedName>
</protein>
<dbReference type="Proteomes" id="UP000557872">
    <property type="component" value="Unassembled WGS sequence"/>
</dbReference>
<dbReference type="PANTHER" id="PTHR33608">
    <property type="entry name" value="BLL2464 PROTEIN"/>
    <property type="match status" value="1"/>
</dbReference>
<keyword evidence="3" id="KW-1185">Reference proteome</keyword>
<gene>
    <name evidence="2" type="ORF">HW115_05900</name>
</gene>
<accession>A0A851GLX7</accession>
<dbReference type="InterPro" id="IPR036465">
    <property type="entry name" value="vWFA_dom_sf"/>
</dbReference>
<sequence>MSSFIHADLDALVRLSAKARGFSFLPRQPIHSILAGRHASRLRGRGLNFEEIRNYLPGDDVRTMDWKVTARTRSPHIRVYTEERDRPVLFIVDQRSSMFFGSRRTMKSVTACEVAALGAWRVLKQGDRVGALIFNDREVINIQPHRSRTRVRQMLGSMVEMNHQLNGNSPPANPEKFNEVLKQALQMAKHDYLICVISDAYGMNPETKRLLTLLSAHNDVINAFIYDPLEANLPDAGKLTMAEGNKQMEVDTGSKKIRSAFAREFNERLNRIQSISRGRSIPVLPIETSRPVPEQVRDLMGASTGQGRKGNHGR</sequence>
<evidence type="ECO:0000259" key="1">
    <source>
        <dbReference type="Pfam" id="PF01882"/>
    </source>
</evidence>
<reference evidence="2 3" key="1">
    <citation type="submission" date="2020-07" db="EMBL/GenBank/DDBJ databases">
        <title>Roseicoccus Jingziensis gen. nov., sp. nov., isolated from coastal seawater.</title>
        <authorList>
            <person name="Feng X."/>
        </authorList>
    </citation>
    <scope>NUCLEOTIDE SEQUENCE [LARGE SCALE GENOMIC DNA]</scope>
    <source>
        <strain evidence="2 3">N1E253</strain>
    </source>
</reference>
<dbReference type="RefSeq" id="WP_178931670.1">
    <property type="nucleotide sequence ID" value="NZ_JACBAZ010000002.1"/>
</dbReference>
<dbReference type="Pfam" id="PF01882">
    <property type="entry name" value="DUF58"/>
    <property type="match status" value="1"/>
</dbReference>
<proteinExistence type="predicted"/>